<gene>
    <name evidence="2" type="ORF">MtrunA17_Chr2g0316461</name>
</gene>
<dbReference type="Pfam" id="PF14223">
    <property type="entry name" value="Retrotran_gag_2"/>
    <property type="match status" value="2"/>
</dbReference>
<protein>
    <submittedName>
        <fullName evidence="2">Putative transcription factor interactor and regulator CCHC(Zn) family</fullName>
    </submittedName>
</protein>
<comment type="caution">
    <text evidence="2">The sequence shown here is derived from an EMBL/GenBank/DDBJ whole genome shotgun (WGS) entry which is preliminary data.</text>
</comment>
<dbReference type="Proteomes" id="UP000265566">
    <property type="component" value="Chromosome 2"/>
</dbReference>
<accession>A0A396JD52</accession>
<organism evidence="2">
    <name type="scientific">Medicago truncatula</name>
    <name type="common">Barrel medic</name>
    <name type="synonym">Medicago tribuloides</name>
    <dbReference type="NCBI Taxonomy" id="3880"/>
    <lineage>
        <taxon>Eukaryota</taxon>
        <taxon>Viridiplantae</taxon>
        <taxon>Streptophyta</taxon>
        <taxon>Embryophyta</taxon>
        <taxon>Tracheophyta</taxon>
        <taxon>Spermatophyta</taxon>
        <taxon>Magnoliopsida</taxon>
        <taxon>eudicotyledons</taxon>
        <taxon>Gunneridae</taxon>
        <taxon>Pentapetalae</taxon>
        <taxon>rosids</taxon>
        <taxon>fabids</taxon>
        <taxon>Fabales</taxon>
        <taxon>Fabaceae</taxon>
        <taxon>Papilionoideae</taxon>
        <taxon>50 kb inversion clade</taxon>
        <taxon>NPAAA clade</taxon>
        <taxon>Hologalegina</taxon>
        <taxon>IRL clade</taxon>
        <taxon>Trifolieae</taxon>
        <taxon>Medicago</taxon>
    </lineage>
</organism>
<feature type="region of interest" description="Disordered" evidence="1">
    <location>
        <begin position="111"/>
        <end position="130"/>
    </location>
</feature>
<dbReference type="Gramene" id="rna11150">
    <property type="protein sequence ID" value="RHN75004.1"/>
    <property type="gene ID" value="gene11150"/>
</dbReference>
<reference evidence="2" key="1">
    <citation type="journal article" date="2018" name="Nat. Plants">
        <title>Whole-genome landscape of Medicago truncatula symbiotic genes.</title>
        <authorList>
            <person name="Pecrix Y."/>
            <person name="Gamas P."/>
            <person name="Carrere S."/>
        </authorList>
    </citation>
    <scope>NUCLEOTIDE SEQUENCE</scope>
    <source>
        <tissue evidence="2">Leaves</tissue>
    </source>
</reference>
<proteinExistence type="predicted"/>
<dbReference type="EMBL" id="PSQE01000002">
    <property type="protein sequence ID" value="RHN75004.1"/>
    <property type="molecule type" value="Genomic_DNA"/>
</dbReference>
<evidence type="ECO:0000256" key="1">
    <source>
        <dbReference type="SAM" id="MobiDB-lite"/>
    </source>
</evidence>
<name>A0A396JD52_MEDTR</name>
<dbReference type="AlphaFoldDB" id="A0A396JD52"/>
<sequence>MLFQEEARHERIRISRALFQCKLAEGNPVGPHVLQMIGYIENLERLGYPLGLALATNLILQSLPDSYSQFVMNYILNKMDKSLPVLASMLRTAEQILEKGKGKTILMVQNGKEQKDKGKKKFKPSTSSLKRTSGNLSLQSILEKDKLSIQNFPEWYSYLRIVLKHEKKLYVLEHRLPEAPAAAAPKADKDAYKKHNDDALEIGCFMLATMNSELQKQHENMEAYDMIVNLKMLFQEETRHERFWISRALFQCKLAEGNPVGPHVLQMIGYIENLERLGYPLGLALATNLILQSLPDSYSQFVMNYIMNNMDKSLLVLASMLRTAEQILEKGKGKTILMAQNGKEKKDKGKKKFKPSTSSLKPVGGVRKKGACFCCGQTGHWKRNYERYLELEECKKRKVSDASIKVYLFQKQIYLLLRFEY</sequence>
<feature type="region of interest" description="Disordered" evidence="1">
    <location>
        <begin position="342"/>
        <end position="362"/>
    </location>
</feature>
<evidence type="ECO:0000313" key="2">
    <source>
        <dbReference type="EMBL" id="RHN75004.1"/>
    </source>
</evidence>